<comment type="pathway">
    <text evidence="1">Amino-acid degradation; 4-aminobutanoate degradation.</text>
</comment>
<protein>
    <recommendedName>
        <fullName evidence="6">succinate-semialdehyde dehydrogenase [NAD(P)(+)]</fullName>
        <ecNumber evidence="6">1.2.1.16</ecNumber>
    </recommendedName>
</protein>
<keyword evidence="3" id="KW-0560">Oxidoreductase</keyword>
<evidence type="ECO:0000256" key="5">
    <source>
        <dbReference type="ARBA" id="ARBA00052698"/>
    </source>
</evidence>
<comment type="similarity">
    <text evidence="2">Belongs to the aldehyde dehydrogenase family.</text>
</comment>
<dbReference type="CDD" id="cd07103">
    <property type="entry name" value="ALDH_F5_SSADH_GabD"/>
    <property type="match status" value="1"/>
</dbReference>
<reference evidence="8" key="1">
    <citation type="journal article" date="2014" name="Genome Announc.">
        <title>Complete sequencing and chromosome-scale genome assembly of the industrial progenitor strain P2niaD18 from the penicillin producer Penicillium chrysogenum.</title>
        <authorList>
            <person name="Specht T."/>
            <person name="Dahlmann T.A."/>
            <person name="Zadra I."/>
            <person name="Kurnsteiner H."/>
            <person name="Kuck U."/>
        </authorList>
    </citation>
    <scope>NUCLEOTIDE SEQUENCE [LARGE SCALE GENOMIC DNA]</scope>
    <source>
        <strain evidence="8">P2niaD18</strain>
    </source>
</reference>
<dbReference type="PANTHER" id="PTHR43353:SF7">
    <property type="entry name" value="SUCCINATE SEMIALDEHYDE DEHYDROGENASE (EUROFUNG)"/>
    <property type="match status" value="1"/>
</dbReference>
<dbReference type="PANTHER" id="PTHR43353">
    <property type="entry name" value="SUCCINATE-SEMIALDEHYDE DEHYDROGENASE, MITOCHONDRIAL"/>
    <property type="match status" value="1"/>
</dbReference>
<dbReference type="InterPro" id="IPR016161">
    <property type="entry name" value="Ald_DH/histidinol_DH"/>
</dbReference>
<evidence type="ECO:0000256" key="6">
    <source>
        <dbReference type="ARBA" id="ARBA00067047"/>
    </source>
</evidence>
<dbReference type="Proteomes" id="UP000076449">
    <property type="component" value="Chromosome I"/>
</dbReference>
<evidence type="ECO:0000256" key="1">
    <source>
        <dbReference type="ARBA" id="ARBA00005176"/>
    </source>
</evidence>
<evidence type="ECO:0000256" key="2">
    <source>
        <dbReference type="ARBA" id="ARBA00009986"/>
    </source>
</evidence>
<accession>A0A167XA51</accession>
<dbReference type="EC" id="1.2.1.16" evidence="6"/>
<evidence type="ECO:0000256" key="3">
    <source>
        <dbReference type="ARBA" id="ARBA00023002"/>
    </source>
</evidence>
<sequence length="507" mass="54460">MSRALPFTLDTPSLLHKASLLDGNWVQSKSGQREQTLLIKGYYTDPGTGKAFASCPTNTVADVDAYIKSAQRSFLTYRATNPRERAKMLLNWHSLVTRSKNDIATLVVYETGKPMAEALGEVEYALGFAWWFAGEAERIRGSIAQPSISDRRNLVIKQPIGVCVALVPWNFPVAMIIRKAAAALAAGCTIVIKPSPETPLSVLALADLALQAGFPPGAMNVLSTDSAHTPSVSEALCKHQLVRKVTFTGSTTVGQLIARHCSEGLKKVTLELGGNCPFIVFDDGDLDQALAALMVLKWRTAGQACTHANRVYVQSGVYDRFLSMLVDATRRLRVGHGADPETTIGALTTKSGLVKLERHIADAVAKGGKIVLGGRPLEHLGGNFFQPTIISGMSSDMLTTQEEVFGPLLGLYQFETEEEAVRLANDTNMGLASYFFTKDVSRTWRLLESLEAGMIGMNTGNSSAAESPFGGIKASGYGKEAGKEVAIEEYLIAKTGTLTVGAIASKL</sequence>
<evidence type="ECO:0000313" key="8">
    <source>
        <dbReference type="EMBL" id="KZN92590.1"/>
    </source>
</evidence>
<name>A0A167XA51_PENCH</name>
<dbReference type="GO" id="GO:0009450">
    <property type="term" value="P:gamma-aminobutyric acid catabolic process"/>
    <property type="evidence" value="ECO:0007669"/>
    <property type="project" value="TreeGrafter"/>
</dbReference>
<dbReference type="GO" id="GO:0005737">
    <property type="term" value="C:cytoplasm"/>
    <property type="evidence" value="ECO:0007669"/>
    <property type="project" value="TreeGrafter"/>
</dbReference>
<dbReference type="AlphaFoldDB" id="A0A167XA51"/>
<dbReference type="InterPro" id="IPR015590">
    <property type="entry name" value="Aldehyde_DH_dom"/>
</dbReference>
<dbReference type="GO" id="GO:0004777">
    <property type="term" value="F:succinate-semialdehyde dehydrogenase (NAD+) activity"/>
    <property type="evidence" value="ECO:0007669"/>
    <property type="project" value="TreeGrafter"/>
</dbReference>
<dbReference type="SUPFAM" id="SSF53720">
    <property type="entry name" value="ALDH-like"/>
    <property type="match status" value="1"/>
</dbReference>
<feature type="domain" description="Aldehyde dehydrogenase" evidence="7">
    <location>
        <begin position="44"/>
        <end position="495"/>
    </location>
</feature>
<organism evidence="8">
    <name type="scientific">Penicillium chrysogenum</name>
    <name type="common">Penicillium notatum</name>
    <dbReference type="NCBI Taxonomy" id="5076"/>
    <lineage>
        <taxon>Eukaryota</taxon>
        <taxon>Fungi</taxon>
        <taxon>Dikarya</taxon>
        <taxon>Ascomycota</taxon>
        <taxon>Pezizomycotina</taxon>
        <taxon>Eurotiomycetes</taxon>
        <taxon>Eurotiomycetidae</taxon>
        <taxon>Eurotiales</taxon>
        <taxon>Aspergillaceae</taxon>
        <taxon>Penicillium</taxon>
        <taxon>Penicillium chrysogenum species complex</taxon>
    </lineage>
</organism>
<dbReference type="InterPro" id="IPR016162">
    <property type="entry name" value="Ald_DH_N"/>
</dbReference>
<comment type="catalytic activity">
    <reaction evidence="4">
        <text>succinate semialdehyde + NADP(+) + H2O = succinate + NADPH + 2 H(+)</text>
        <dbReference type="Rhea" id="RHEA:13213"/>
        <dbReference type="ChEBI" id="CHEBI:15377"/>
        <dbReference type="ChEBI" id="CHEBI:15378"/>
        <dbReference type="ChEBI" id="CHEBI:30031"/>
        <dbReference type="ChEBI" id="CHEBI:57706"/>
        <dbReference type="ChEBI" id="CHEBI:57783"/>
        <dbReference type="ChEBI" id="CHEBI:58349"/>
        <dbReference type="EC" id="1.2.1.16"/>
    </reaction>
</comment>
<dbReference type="Gene3D" id="3.40.309.10">
    <property type="entry name" value="Aldehyde Dehydrogenase, Chain A, domain 2"/>
    <property type="match status" value="1"/>
</dbReference>
<dbReference type="InterPro" id="IPR016163">
    <property type="entry name" value="Ald_DH_C"/>
</dbReference>
<dbReference type="Pfam" id="PF00171">
    <property type="entry name" value="Aldedh"/>
    <property type="match status" value="1"/>
</dbReference>
<dbReference type="FunFam" id="3.40.309.10:FF:000004">
    <property type="entry name" value="Succinate-semialdehyde dehydrogenase I"/>
    <property type="match status" value="1"/>
</dbReference>
<dbReference type="Gene3D" id="3.40.605.10">
    <property type="entry name" value="Aldehyde Dehydrogenase, Chain A, domain 1"/>
    <property type="match status" value="1"/>
</dbReference>
<proteinExistence type="inferred from homology"/>
<comment type="catalytic activity">
    <reaction evidence="5">
        <text>succinate semialdehyde + NAD(+) + H2O = succinate + NADH + 2 H(+)</text>
        <dbReference type="Rhea" id="RHEA:13217"/>
        <dbReference type="ChEBI" id="CHEBI:15377"/>
        <dbReference type="ChEBI" id="CHEBI:15378"/>
        <dbReference type="ChEBI" id="CHEBI:30031"/>
        <dbReference type="ChEBI" id="CHEBI:57540"/>
        <dbReference type="ChEBI" id="CHEBI:57706"/>
        <dbReference type="ChEBI" id="CHEBI:57945"/>
        <dbReference type="EC" id="1.2.1.16"/>
    </reaction>
</comment>
<dbReference type="InterPro" id="IPR050740">
    <property type="entry name" value="Aldehyde_DH_Superfamily"/>
</dbReference>
<evidence type="ECO:0000256" key="4">
    <source>
        <dbReference type="ARBA" id="ARBA00050387"/>
    </source>
</evidence>
<evidence type="ECO:0000259" key="7">
    <source>
        <dbReference type="Pfam" id="PF00171"/>
    </source>
</evidence>
<dbReference type="FunFam" id="3.40.605.10:FF:000005">
    <property type="entry name" value="Succinate-semialdehyde dehydrogenase I"/>
    <property type="match status" value="1"/>
</dbReference>
<dbReference type="EMBL" id="CM002798">
    <property type="protein sequence ID" value="KZN92590.1"/>
    <property type="molecule type" value="Genomic_DNA"/>
</dbReference>
<gene>
    <name evidence="8" type="ORF">EN45_027490</name>
</gene>